<evidence type="ECO:0000313" key="1">
    <source>
        <dbReference type="EMBL" id="MBC3536461.1"/>
    </source>
</evidence>
<dbReference type="EMBL" id="JACOGK010000008">
    <property type="protein sequence ID" value="MBC3536461.1"/>
    <property type="molecule type" value="Genomic_DNA"/>
</dbReference>
<proteinExistence type="predicted"/>
<protein>
    <submittedName>
        <fullName evidence="1">Uncharacterized protein</fullName>
    </submittedName>
</protein>
<gene>
    <name evidence="1" type="ORF">H8J70_04250</name>
</gene>
<keyword evidence="2" id="KW-1185">Reference proteome</keyword>
<organism evidence="1 2">
    <name type="scientific">Megasphaera hominis</name>
    <dbReference type="NCBI Taxonomy" id="159836"/>
    <lineage>
        <taxon>Bacteria</taxon>
        <taxon>Bacillati</taxon>
        <taxon>Bacillota</taxon>
        <taxon>Negativicutes</taxon>
        <taxon>Veillonellales</taxon>
        <taxon>Veillonellaceae</taxon>
        <taxon>Megasphaera</taxon>
    </lineage>
</organism>
<accession>A0ABR6VGU1</accession>
<reference evidence="1 2" key="1">
    <citation type="submission" date="2020-08" db="EMBL/GenBank/DDBJ databases">
        <authorList>
            <person name="Liu C."/>
            <person name="Sun Q."/>
        </authorList>
    </citation>
    <scope>NUCLEOTIDE SEQUENCE [LARGE SCALE GENOMIC DNA]</scope>
    <source>
        <strain evidence="1 2">NSJ-59</strain>
    </source>
</reference>
<comment type="caution">
    <text evidence="1">The sequence shown here is derived from an EMBL/GenBank/DDBJ whole genome shotgun (WGS) entry which is preliminary data.</text>
</comment>
<dbReference type="Proteomes" id="UP000606870">
    <property type="component" value="Unassembled WGS sequence"/>
</dbReference>
<sequence>MKLLKEYRNFYFRSLTGINCRNLSLPTRILMRLKRPKSALIENSVMTGLYFLKKMPVKPATMQAGADLALSVISITES</sequence>
<evidence type="ECO:0000313" key="2">
    <source>
        <dbReference type="Proteomes" id="UP000606870"/>
    </source>
</evidence>
<name>A0ABR6VGU1_9FIRM</name>